<dbReference type="AlphaFoldDB" id="A0A1I1H2R5"/>
<evidence type="ECO:0000313" key="2">
    <source>
        <dbReference type="EMBL" id="SFC15743.1"/>
    </source>
</evidence>
<dbReference type="EMBL" id="FOLO01000005">
    <property type="protein sequence ID" value="SFC15743.1"/>
    <property type="molecule type" value="Genomic_DNA"/>
</dbReference>
<accession>A0A1I1H2R5</accession>
<evidence type="ECO:0000256" key="1">
    <source>
        <dbReference type="PROSITE-ProRule" id="PRU00339"/>
    </source>
</evidence>
<dbReference type="InterPro" id="IPR019734">
    <property type="entry name" value="TPR_rpt"/>
</dbReference>
<organism evidence="2 3">
    <name type="scientific">Pseudoalteromonas denitrificans DSM 6059</name>
    <dbReference type="NCBI Taxonomy" id="1123010"/>
    <lineage>
        <taxon>Bacteria</taxon>
        <taxon>Pseudomonadati</taxon>
        <taxon>Pseudomonadota</taxon>
        <taxon>Gammaproteobacteria</taxon>
        <taxon>Alteromonadales</taxon>
        <taxon>Pseudoalteromonadaceae</taxon>
        <taxon>Pseudoalteromonas</taxon>
    </lineage>
</organism>
<dbReference type="Proteomes" id="UP000198862">
    <property type="component" value="Unassembled WGS sequence"/>
</dbReference>
<gene>
    <name evidence="2" type="ORF">SAMN02745724_01051</name>
</gene>
<keyword evidence="3" id="KW-1185">Reference proteome</keyword>
<dbReference type="Gene3D" id="1.25.40.10">
    <property type="entry name" value="Tetratricopeptide repeat domain"/>
    <property type="match status" value="2"/>
</dbReference>
<dbReference type="SMART" id="SM00028">
    <property type="entry name" value="TPR"/>
    <property type="match status" value="2"/>
</dbReference>
<name>A0A1I1H2R5_9GAMM</name>
<reference evidence="2 3" key="1">
    <citation type="submission" date="2016-10" db="EMBL/GenBank/DDBJ databases">
        <authorList>
            <person name="de Groot N.N."/>
        </authorList>
    </citation>
    <scope>NUCLEOTIDE SEQUENCE [LARGE SCALE GENOMIC DNA]</scope>
    <source>
        <strain evidence="2 3">DSM 6059</strain>
    </source>
</reference>
<protein>
    <submittedName>
        <fullName evidence="2">Uncharacterized protein</fullName>
    </submittedName>
</protein>
<dbReference type="InterPro" id="IPR011990">
    <property type="entry name" value="TPR-like_helical_dom_sf"/>
</dbReference>
<sequence length="388" mass="44652">MKSNCKVLFISFLVILVGCKATPDIKKNNTTPTIFTLIDTQQFGTKPNIIAVNKLFELDDKEKNKFNHFFDNPTNNKLSPHKRVFKYIDKKLKFFNYYGQTYTAQNTINNNAGNCISLAILTTAYAKLANIDVNYSEVTTAPVYFKNANFQLISNHVRTKLFDPNFKEATNTVYFYKPGIIIDYFPSRNSWGSGIVNEREFIAMYYRNLSATALQKDDLNLAAWNIVESLTFDASSISAINMLAVIYRNMGLFEKSEMVYQYGLTLDAENLNLLSNYHLLLSKLNRFDDANKIQVKIDNAKDPSPFRWLILADDYYQDNEYKRALKYYKKVIEIAPYLHHGYSGTAKSLFALDKKNMAKKFMVIALEKTHEATQAKLYKAKLAILSKY</sequence>
<dbReference type="PROSITE" id="PS50005">
    <property type="entry name" value="TPR"/>
    <property type="match status" value="1"/>
</dbReference>
<feature type="repeat" description="TPR" evidence="1">
    <location>
        <begin position="305"/>
        <end position="338"/>
    </location>
</feature>
<dbReference type="PROSITE" id="PS51257">
    <property type="entry name" value="PROKAR_LIPOPROTEIN"/>
    <property type="match status" value="1"/>
</dbReference>
<dbReference type="RefSeq" id="WP_091981063.1">
    <property type="nucleotide sequence ID" value="NZ_FOLO01000005.1"/>
</dbReference>
<dbReference type="STRING" id="1123010.SAMN02745724_01051"/>
<dbReference type="SUPFAM" id="SSF81901">
    <property type="entry name" value="HCP-like"/>
    <property type="match status" value="1"/>
</dbReference>
<evidence type="ECO:0000313" key="3">
    <source>
        <dbReference type="Proteomes" id="UP000198862"/>
    </source>
</evidence>
<dbReference type="OrthoDB" id="6254323at2"/>
<keyword evidence="1" id="KW-0802">TPR repeat</keyword>
<proteinExistence type="predicted"/>